<sequence length="385" mass="43177">MHRRKSGGPQDRGPLTAANRVVRVHAGEHALLACSIHLLLLRHLVLQRDFFAPFSRWRAGASAIPSGMESPSSAPIEFEKCFSSCLQPLPSSAVDIVLVHGLHGDPMKDDEQLHNWCKATSAQERRVEYSVVIDEPNHHKNAHNFLCTKQAALDILSKLAVERERSQRTTTPIIFVAGGFGGEVVAQVLHLANRSTTEKIDGSRSILNSTYGVISLPTPRQRRFLDTLFIVASQLVCYKVLYNYEMLRPPWSTDQPTPAPFLQPLQNPSTPLFVCISFAYGISATIHYCINRTDHLQRHFVFVGVLIGIRALLPSLANPDQHPALASPLSLSITSTITLSTCLHWLWRTFFSTRKSRLDRKTAEWTQEAPEMDVESHVIRFHEIV</sequence>
<evidence type="ECO:0000313" key="2">
    <source>
        <dbReference type="EMBL" id="KAF2257892.1"/>
    </source>
</evidence>
<gene>
    <name evidence="2" type="ORF">CC78DRAFT_587842</name>
</gene>
<keyword evidence="3" id="KW-1185">Reference proteome</keyword>
<organism evidence="2 3">
    <name type="scientific">Lojkania enalia</name>
    <dbReference type="NCBI Taxonomy" id="147567"/>
    <lineage>
        <taxon>Eukaryota</taxon>
        <taxon>Fungi</taxon>
        <taxon>Dikarya</taxon>
        <taxon>Ascomycota</taxon>
        <taxon>Pezizomycotina</taxon>
        <taxon>Dothideomycetes</taxon>
        <taxon>Pleosporomycetidae</taxon>
        <taxon>Pleosporales</taxon>
        <taxon>Pleosporales incertae sedis</taxon>
        <taxon>Lojkania</taxon>
    </lineage>
</organism>
<accession>A0A9P4MX63</accession>
<feature type="transmembrane region" description="Helical" evidence="1">
    <location>
        <begin position="270"/>
        <end position="288"/>
    </location>
</feature>
<dbReference type="OrthoDB" id="3694787at2759"/>
<evidence type="ECO:0000313" key="3">
    <source>
        <dbReference type="Proteomes" id="UP000800093"/>
    </source>
</evidence>
<proteinExistence type="predicted"/>
<dbReference type="AlphaFoldDB" id="A0A9P4MX63"/>
<feature type="transmembrane region" description="Helical" evidence="1">
    <location>
        <begin position="300"/>
        <end position="317"/>
    </location>
</feature>
<reference evidence="3" key="1">
    <citation type="journal article" date="2020" name="Stud. Mycol.">
        <title>101 Dothideomycetes genomes: A test case for predicting lifestyles and emergence of pathogens.</title>
        <authorList>
            <person name="Haridas S."/>
            <person name="Albert R."/>
            <person name="Binder M."/>
            <person name="Bloem J."/>
            <person name="LaButti K."/>
            <person name="Salamov A."/>
            <person name="Andreopoulos B."/>
            <person name="Baker S."/>
            <person name="Barry K."/>
            <person name="Bills G."/>
            <person name="Bluhm B."/>
            <person name="Cannon C."/>
            <person name="Castanera R."/>
            <person name="Culley D."/>
            <person name="Daum C."/>
            <person name="Ezra D."/>
            <person name="Gonzalez J."/>
            <person name="Henrissat B."/>
            <person name="Kuo A."/>
            <person name="Liang C."/>
            <person name="Lipzen A."/>
            <person name="Lutzoni F."/>
            <person name="Magnuson J."/>
            <person name="Mondo S."/>
            <person name="Nolan M."/>
            <person name="Ohm R."/>
            <person name="Pangilinan J."/>
            <person name="Park H.-J."/>
            <person name="Ramirez L."/>
            <person name="Alfaro M."/>
            <person name="Sun H."/>
            <person name="Tritt A."/>
            <person name="Yoshinaga Y."/>
            <person name="Zwiers L.-H."/>
            <person name="Turgeon B."/>
            <person name="Goodwin S."/>
            <person name="Spatafora J."/>
            <person name="Crous P."/>
            <person name="Grigoriev I."/>
        </authorList>
    </citation>
    <scope>NUCLEOTIDE SEQUENCE [LARGE SCALE GENOMIC DNA]</scope>
    <source>
        <strain evidence="3">CBS 304.66</strain>
    </source>
</reference>
<keyword evidence="1" id="KW-0472">Membrane</keyword>
<comment type="caution">
    <text evidence="2">The sequence shown here is derived from an EMBL/GenBank/DDBJ whole genome shotgun (WGS) entry which is preliminary data.</text>
</comment>
<feature type="transmembrane region" description="Helical" evidence="1">
    <location>
        <begin position="329"/>
        <end position="347"/>
    </location>
</feature>
<dbReference type="Proteomes" id="UP000800093">
    <property type="component" value="Unassembled WGS sequence"/>
</dbReference>
<evidence type="ECO:0008006" key="4">
    <source>
        <dbReference type="Google" id="ProtNLM"/>
    </source>
</evidence>
<keyword evidence="1" id="KW-1133">Transmembrane helix</keyword>
<keyword evidence="1" id="KW-0812">Transmembrane</keyword>
<name>A0A9P4MX63_9PLEO</name>
<evidence type="ECO:0000256" key="1">
    <source>
        <dbReference type="SAM" id="Phobius"/>
    </source>
</evidence>
<protein>
    <recommendedName>
        <fullName evidence="4">DUF676 domain-containing protein</fullName>
    </recommendedName>
</protein>
<dbReference type="EMBL" id="ML986824">
    <property type="protein sequence ID" value="KAF2257892.1"/>
    <property type="molecule type" value="Genomic_DNA"/>
</dbReference>